<reference evidence="2 3" key="1">
    <citation type="submission" date="2024-09" db="EMBL/GenBank/DDBJ databases">
        <title>Chromosome-scale assembly of Riccia sorocarpa.</title>
        <authorList>
            <person name="Paukszto L."/>
        </authorList>
    </citation>
    <scope>NUCLEOTIDE SEQUENCE [LARGE SCALE GENOMIC DNA]</scope>
    <source>
        <strain evidence="2">LP-2024</strain>
        <tissue evidence="2">Aerial parts of the thallus</tissue>
    </source>
</reference>
<gene>
    <name evidence="2" type="ORF">R1sor_019654</name>
</gene>
<protein>
    <submittedName>
        <fullName evidence="2">Uncharacterized protein</fullName>
    </submittedName>
</protein>
<name>A0ABD3IFU5_9MARC</name>
<comment type="caution">
    <text evidence="2">The sequence shown here is derived from an EMBL/GenBank/DDBJ whole genome shotgun (WGS) entry which is preliminary data.</text>
</comment>
<proteinExistence type="predicted"/>
<evidence type="ECO:0000313" key="2">
    <source>
        <dbReference type="EMBL" id="KAL3701632.1"/>
    </source>
</evidence>
<accession>A0ABD3IFU5</accession>
<feature type="compositionally biased region" description="Pro residues" evidence="1">
    <location>
        <begin position="137"/>
        <end position="151"/>
    </location>
</feature>
<sequence>MSEPHWLSHAHESQPHPHHHTPSIMITIMTIPQNLKYHMIEWTDDQVDFNEMKGRRKARGYARPPLPNAQLTPTQPGIAVDSSAYHPAQHGTGISEDSAGYFPLPSPGNFPLPRGIWEESPLYRVPREIWDESPGYMPGPSPGYHPIPPVNPDESPGYSPGPSPGYAPVRSSIVNTPFNRQADVHRSPRTPQVGFSEIVGPIIVPEAREVVRTVRNE</sequence>
<keyword evidence="3" id="KW-1185">Reference proteome</keyword>
<evidence type="ECO:0000256" key="1">
    <source>
        <dbReference type="SAM" id="MobiDB-lite"/>
    </source>
</evidence>
<feature type="region of interest" description="Disordered" evidence="1">
    <location>
        <begin position="1"/>
        <end position="21"/>
    </location>
</feature>
<evidence type="ECO:0000313" key="3">
    <source>
        <dbReference type="Proteomes" id="UP001633002"/>
    </source>
</evidence>
<feature type="region of interest" description="Disordered" evidence="1">
    <location>
        <begin position="134"/>
        <end position="165"/>
    </location>
</feature>
<dbReference type="AlphaFoldDB" id="A0ABD3IFU5"/>
<organism evidence="2 3">
    <name type="scientific">Riccia sorocarpa</name>
    <dbReference type="NCBI Taxonomy" id="122646"/>
    <lineage>
        <taxon>Eukaryota</taxon>
        <taxon>Viridiplantae</taxon>
        <taxon>Streptophyta</taxon>
        <taxon>Embryophyta</taxon>
        <taxon>Marchantiophyta</taxon>
        <taxon>Marchantiopsida</taxon>
        <taxon>Marchantiidae</taxon>
        <taxon>Marchantiales</taxon>
        <taxon>Ricciaceae</taxon>
        <taxon>Riccia</taxon>
    </lineage>
</organism>
<dbReference type="EMBL" id="JBJQOH010000001">
    <property type="protein sequence ID" value="KAL3701632.1"/>
    <property type="molecule type" value="Genomic_DNA"/>
</dbReference>
<dbReference type="Proteomes" id="UP001633002">
    <property type="component" value="Unassembled WGS sequence"/>
</dbReference>